<dbReference type="InterPro" id="IPR013149">
    <property type="entry name" value="ADH-like_C"/>
</dbReference>
<dbReference type="SUPFAM" id="SSF51735">
    <property type="entry name" value="NAD(P)-binding Rossmann-fold domains"/>
    <property type="match status" value="1"/>
</dbReference>
<evidence type="ECO:0000256" key="2">
    <source>
        <dbReference type="ARBA" id="ARBA00008072"/>
    </source>
</evidence>
<reference evidence="8 9" key="2">
    <citation type="submission" date="2007-08" db="EMBL/GenBank/DDBJ databases">
        <authorList>
            <person name="Fulton L."/>
            <person name="Clifton S."/>
            <person name="Fulton B."/>
            <person name="Xu J."/>
            <person name="Minx P."/>
            <person name="Pepin K.H."/>
            <person name="Johnson M."/>
            <person name="Thiruvilangam P."/>
            <person name="Bhonagiri V."/>
            <person name="Nash W.E."/>
            <person name="Wang C."/>
            <person name="Mardis E.R."/>
            <person name="Wilson R.K."/>
        </authorList>
    </citation>
    <scope>NUCLEOTIDE SEQUENCE [LARGE SCALE GENOMIC DNA]</scope>
    <source>
        <strain evidence="8 9">DSM 753</strain>
    </source>
</reference>
<dbReference type="Proteomes" id="UP000003490">
    <property type="component" value="Unassembled WGS sequence"/>
</dbReference>
<evidence type="ECO:0000313" key="8">
    <source>
        <dbReference type="EMBL" id="EDO60546.1"/>
    </source>
</evidence>
<accession>A7VU96</accession>
<keyword evidence="5" id="KW-0560">Oxidoreductase</keyword>
<dbReference type="Pfam" id="PF08240">
    <property type="entry name" value="ADH_N"/>
    <property type="match status" value="1"/>
</dbReference>
<dbReference type="InterPro" id="IPR045306">
    <property type="entry name" value="SDH-like"/>
</dbReference>
<comment type="similarity">
    <text evidence="2 6">Belongs to the zinc-containing alcohol dehydrogenase family.</text>
</comment>
<reference evidence="8 9" key="1">
    <citation type="submission" date="2007-08" db="EMBL/GenBank/DDBJ databases">
        <title>Draft genome sequence of Clostridium leptum (DSM 753).</title>
        <authorList>
            <person name="Sudarsanam P."/>
            <person name="Ley R."/>
            <person name="Guruge J."/>
            <person name="Turnbaugh P.J."/>
            <person name="Mahowald M."/>
            <person name="Liep D."/>
            <person name="Gordon J."/>
        </authorList>
    </citation>
    <scope>NUCLEOTIDE SEQUENCE [LARGE SCALE GENOMIC DNA]</scope>
    <source>
        <strain evidence="8 9">DSM 753</strain>
    </source>
</reference>
<protein>
    <submittedName>
        <fullName evidence="8">Putative chlorophyll synthesis pathway protein BchC</fullName>
    </submittedName>
</protein>
<keyword evidence="4 6" id="KW-0862">Zinc</keyword>
<dbReference type="Gene3D" id="3.90.180.10">
    <property type="entry name" value="Medium-chain alcohol dehydrogenases, catalytic domain"/>
    <property type="match status" value="1"/>
</dbReference>
<organism evidence="8 9">
    <name type="scientific">[Clostridium] leptum DSM 753</name>
    <dbReference type="NCBI Taxonomy" id="428125"/>
    <lineage>
        <taxon>Bacteria</taxon>
        <taxon>Bacillati</taxon>
        <taxon>Bacillota</taxon>
        <taxon>Clostridia</taxon>
        <taxon>Eubacteriales</taxon>
        <taxon>Oscillospiraceae</taxon>
        <taxon>Oscillospiraceae incertae sedis</taxon>
    </lineage>
</organism>
<comment type="caution">
    <text evidence="8">The sequence shown here is derived from an EMBL/GenBank/DDBJ whole genome shotgun (WGS) entry which is preliminary data.</text>
</comment>
<proteinExistence type="inferred from homology"/>
<evidence type="ECO:0000256" key="3">
    <source>
        <dbReference type="ARBA" id="ARBA00022723"/>
    </source>
</evidence>
<dbReference type="HOGENOM" id="CLU_026673_11_5_9"/>
<gene>
    <name evidence="8" type="ORF">CLOLEP_02142</name>
</gene>
<dbReference type="InterPro" id="IPR020843">
    <property type="entry name" value="ER"/>
</dbReference>
<evidence type="ECO:0000256" key="4">
    <source>
        <dbReference type="ARBA" id="ARBA00022833"/>
    </source>
</evidence>
<dbReference type="eggNOG" id="COG1063">
    <property type="taxonomic scope" value="Bacteria"/>
</dbReference>
<dbReference type="GO" id="GO:0016616">
    <property type="term" value="F:oxidoreductase activity, acting on the CH-OH group of donors, NAD or NADP as acceptor"/>
    <property type="evidence" value="ECO:0007669"/>
    <property type="project" value="InterPro"/>
</dbReference>
<sequence length="393" mass="42296">MIGLLPAEFPVNAESQRLWSGSAGSRLRERIKKLSSPKKGNKEELYMQGTMKTAVMTGLKELEWEQRPIPVPSKGEVLVRVEHVGICGSDLHYYEQGAIGDFKVSFPFVLGHEAAGTVVEIGEGVTDLAVGDRVAMEPGKTCGQCIYCKTGRYNLCPDVEFFATPPIDGVFCEYVAHPASLCFRLPENMDTIEGALIEPLAVGFHAANQGGARLGQKAVVMGAGCIGLMTLLALKAFGVTEVYVVDVMENRLAKAKELGAAGIINGKEQDAVEELMRATAGKGMDLCIDTAGSQITMNQCIGAAAKGAAVVFVGYSAQDQVSLDINNALNKELTFKTVFRYRNLYPLAIEAVSQGLNVKGVVTDFFKFDDVRKAMDLSVSNKAEIVKAVLSLR</sequence>
<feature type="domain" description="Enoyl reductase (ER)" evidence="7">
    <location>
        <begin position="58"/>
        <end position="362"/>
    </location>
</feature>
<evidence type="ECO:0000313" key="9">
    <source>
        <dbReference type="Proteomes" id="UP000003490"/>
    </source>
</evidence>
<comment type="cofactor">
    <cofactor evidence="1 6">
        <name>Zn(2+)</name>
        <dbReference type="ChEBI" id="CHEBI:29105"/>
    </cofactor>
</comment>
<dbReference type="Gene3D" id="3.40.50.720">
    <property type="entry name" value="NAD(P)-binding Rossmann-like Domain"/>
    <property type="match status" value="1"/>
</dbReference>
<dbReference type="PANTHER" id="PTHR43161">
    <property type="entry name" value="SORBITOL DEHYDROGENASE"/>
    <property type="match status" value="1"/>
</dbReference>
<evidence type="ECO:0000256" key="1">
    <source>
        <dbReference type="ARBA" id="ARBA00001947"/>
    </source>
</evidence>
<evidence type="ECO:0000259" key="7">
    <source>
        <dbReference type="SMART" id="SM00829"/>
    </source>
</evidence>
<name>A7VU96_9FIRM</name>
<dbReference type="PROSITE" id="PS00059">
    <property type="entry name" value="ADH_ZINC"/>
    <property type="match status" value="1"/>
</dbReference>
<evidence type="ECO:0000256" key="6">
    <source>
        <dbReference type="RuleBase" id="RU361277"/>
    </source>
</evidence>
<dbReference type="InterPro" id="IPR013154">
    <property type="entry name" value="ADH-like_N"/>
</dbReference>
<dbReference type="PANTHER" id="PTHR43161:SF9">
    <property type="entry name" value="SORBITOL DEHYDROGENASE"/>
    <property type="match status" value="1"/>
</dbReference>
<dbReference type="AlphaFoldDB" id="A7VU96"/>
<keyword evidence="3 6" id="KW-0479">Metal-binding</keyword>
<dbReference type="EMBL" id="ABCB02000019">
    <property type="protein sequence ID" value="EDO60546.1"/>
    <property type="molecule type" value="Genomic_DNA"/>
</dbReference>
<dbReference type="SUPFAM" id="SSF50129">
    <property type="entry name" value="GroES-like"/>
    <property type="match status" value="1"/>
</dbReference>
<dbReference type="SMART" id="SM00829">
    <property type="entry name" value="PKS_ER"/>
    <property type="match status" value="1"/>
</dbReference>
<dbReference type="InterPro" id="IPR002328">
    <property type="entry name" value="ADH_Zn_CS"/>
</dbReference>
<evidence type="ECO:0000256" key="5">
    <source>
        <dbReference type="ARBA" id="ARBA00023002"/>
    </source>
</evidence>
<dbReference type="GO" id="GO:0008270">
    <property type="term" value="F:zinc ion binding"/>
    <property type="evidence" value="ECO:0007669"/>
    <property type="project" value="InterPro"/>
</dbReference>
<dbReference type="InterPro" id="IPR011032">
    <property type="entry name" value="GroES-like_sf"/>
</dbReference>
<dbReference type="InterPro" id="IPR036291">
    <property type="entry name" value="NAD(P)-bd_dom_sf"/>
</dbReference>
<dbReference type="Pfam" id="PF00107">
    <property type="entry name" value="ADH_zinc_N"/>
    <property type="match status" value="1"/>
</dbReference>
<dbReference type="CDD" id="cd05285">
    <property type="entry name" value="sorbitol_DH"/>
    <property type="match status" value="1"/>
</dbReference>